<dbReference type="RefSeq" id="WP_211537377.1">
    <property type="nucleotide sequence ID" value="NZ_JAGSSV010000025.1"/>
</dbReference>
<sequence length="314" mass="34538">MKIIPVLIFSIFLAACQSLGSKKESIPEWWTTPSEDTSEWLYGFGEGRTLNVANQQALANVAGKLKTTISGSLSRRTQETNASASDYIDRQMSSEIQKVSLGHFETVRTETLSGRVLTSIRVDKKALIDAWLRQYQAIQNDLDTLLADKQKSRFQWWVAADAFSVRALEGDNLASLISGLTETEMPSNLVYQLNQAINLRAPTVMVKGPQADINRAIVSDLLSQGLRVGNCSKCDLTIEYDTTFSSLVLFGQSVVKMNFSGSLIDERGSVSSNHWVLSASSVSGMESGKKGSIFMAVQKIKSEGLWKAFGMETK</sequence>
<protein>
    <submittedName>
        <fullName evidence="2">LPP20 family lipoprotein</fullName>
    </submittedName>
</protein>
<keyword evidence="3" id="KW-1185">Reference proteome</keyword>
<organism evidence="2 3">
    <name type="scientific">Marinomonas vulgaris</name>
    <dbReference type="NCBI Taxonomy" id="2823372"/>
    <lineage>
        <taxon>Bacteria</taxon>
        <taxon>Pseudomonadati</taxon>
        <taxon>Pseudomonadota</taxon>
        <taxon>Gammaproteobacteria</taxon>
        <taxon>Oceanospirillales</taxon>
        <taxon>Oceanospirillaceae</taxon>
        <taxon>Marinomonas</taxon>
    </lineage>
</organism>
<proteinExistence type="predicted"/>
<dbReference type="Gene3D" id="3.10.28.20">
    <property type="entry name" value="Acetamidase/Formamidase-like domains"/>
    <property type="match status" value="1"/>
</dbReference>
<dbReference type="InterPro" id="IPR024952">
    <property type="entry name" value="LPP20-like_dom"/>
</dbReference>
<gene>
    <name evidence="2" type="ORF">J9B83_13625</name>
</gene>
<name>A0ABS5HEV5_9GAMM</name>
<accession>A0ABS5HEV5</accession>
<dbReference type="Proteomes" id="UP000679722">
    <property type="component" value="Unassembled WGS sequence"/>
</dbReference>
<dbReference type="PROSITE" id="PS51257">
    <property type="entry name" value="PROKAR_LIPOPROTEIN"/>
    <property type="match status" value="1"/>
</dbReference>
<dbReference type="EMBL" id="JAGSSV010000025">
    <property type="protein sequence ID" value="MBR7889953.1"/>
    <property type="molecule type" value="Genomic_DNA"/>
</dbReference>
<dbReference type="Pfam" id="PF02169">
    <property type="entry name" value="LPP20"/>
    <property type="match status" value="1"/>
</dbReference>
<evidence type="ECO:0000313" key="2">
    <source>
        <dbReference type="EMBL" id="MBR7889953.1"/>
    </source>
</evidence>
<evidence type="ECO:0000313" key="3">
    <source>
        <dbReference type="Proteomes" id="UP000679722"/>
    </source>
</evidence>
<comment type="caution">
    <text evidence="2">The sequence shown here is derived from an EMBL/GenBank/DDBJ whole genome shotgun (WGS) entry which is preliminary data.</text>
</comment>
<keyword evidence="2" id="KW-0449">Lipoprotein</keyword>
<reference evidence="3" key="1">
    <citation type="submission" date="2023-07" db="EMBL/GenBank/DDBJ databases">
        <title>Marinomonas vulgaris A79, complete genome.</title>
        <authorList>
            <person name="Ying J.-J."/>
        </authorList>
    </citation>
    <scope>NUCLEOTIDE SEQUENCE [LARGE SCALE GENOMIC DNA]</scope>
    <source>
        <strain evidence="3">A79</strain>
    </source>
</reference>
<evidence type="ECO:0000259" key="1">
    <source>
        <dbReference type="Pfam" id="PF02169"/>
    </source>
</evidence>
<feature type="domain" description="Lipoprotein LPP20-like" evidence="1">
    <location>
        <begin position="27"/>
        <end position="102"/>
    </location>
</feature>